<organism evidence="1 2">
    <name type="scientific">Thiohalospira halophila DSM 15071</name>
    <dbReference type="NCBI Taxonomy" id="1123397"/>
    <lineage>
        <taxon>Bacteria</taxon>
        <taxon>Pseudomonadati</taxon>
        <taxon>Pseudomonadota</taxon>
        <taxon>Gammaproteobacteria</taxon>
        <taxon>Thiohalospirales</taxon>
        <taxon>Thiohalospiraceae</taxon>
        <taxon>Thiohalospira</taxon>
    </lineage>
</organism>
<protein>
    <recommendedName>
        <fullName evidence="3">Asparagine synthase (Glutamine-hydrolysing)</fullName>
    </recommendedName>
</protein>
<reference evidence="1 2" key="1">
    <citation type="submission" date="2016-10" db="EMBL/GenBank/DDBJ databases">
        <authorList>
            <person name="de Groot N.N."/>
        </authorList>
    </citation>
    <scope>NUCLEOTIDE SEQUENCE [LARGE SCALE GENOMIC DNA]</scope>
    <source>
        <strain evidence="1 2">HL3</strain>
    </source>
</reference>
<dbReference type="RefSeq" id="WP_143613086.1">
    <property type="nucleotide sequence ID" value="NZ_FOMJ01000001.1"/>
</dbReference>
<gene>
    <name evidence="1" type="ORF">SAMN05660831_00257</name>
</gene>
<keyword evidence="2" id="KW-1185">Reference proteome</keyword>
<name>A0A1I1NFT9_9GAMM</name>
<dbReference type="Proteomes" id="UP000198611">
    <property type="component" value="Unassembled WGS sequence"/>
</dbReference>
<evidence type="ECO:0008006" key="3">
    <source>
        <dbReference type="Google" id="ProtNLM"/>
    </source>
</evidence>
<dbReference type="SUPFAM" id="SSF52402">
    <property type="entry name" value="Adenine nucleotide alpha hydrolases-like"/>
    <property type="match status" value="1"/>
</dbReference>
<sequence length="638" mass="71359">MHKTVYSGSKLKGEQRVELSVHGMLMGWTDGDTSIKSRRIQSTVEKEWERGGADALATFMRGVVGPCMIEVSTADAVWLFASCASSGFYWMPVVGEGEEQHEYLVSNQEGRFLRAALRMGGELSEGAVMNAVLSHQSVIRPPFSGLVKGTHRCPPGFYVEFSSGEARPQTFLINKEPKTRRRQDADLGKKCRAVAEIYESYCKDIGANATISFSGGVDSTALLLLHKSGLDRKTQGYYIDRGKVSEKKMASDIARRAGCEIDFIKPLEGFSSADVRKRAGTGLAVLNGVGYMKHSFRYCPIEGDNEIQRLVLTGQNSDMMFHIDHYAPSSFTTGLVRNVKMAAGIPRRFRKTVAYYAFLYLSNESNLSSGLPPGVEESFIGLSEHGAEGGGLEHRVKHVVMDYKHEHYVVPTSRWFQSAVYPELSNSRLHSGLKVNHAARLARWLRTIGSIHQQFLNNGTHENLVICTPFSEGPLAVELLSYRLGLRDVLMPKRFLHGVIRSQLGVSYSRIRHQVLGGGWIDLPSQVARYSARSIKRLAKRFLKIQHNEQAKSSTTRHAIGIDDLRNLREILGHQDGVVERTLLNYVNDDECRTYLNRLYDCLELRVDPDSLSKTDGMQLCRLVNLQVMLEAEETFSV</sequence>
<dbReference type="EMBL" id="FOMJ01000001">
    <property type="protein sequence ID" value="SFC96397.1"/>
    <property type="molecule type" value="Genomic_DNA"/>
</dbReference>
<dbReference type="AlphaFoldDB" id="A0A1I1NFT9"/>
<accession>A0A1I1NFT9</accession>
<evidence type="ECO:0000313" key="2">
    <source>
        <dbReference type="Proteomes" id="UP000198611"/>
    </source>
</evidence>
<evidence type="ECO:0000313" key="1">
    <source>
        <dbReference type="EMBL" id="SFC96397.1"/>
    </source>
</evidence>
<proteinExistence type="predicted"/>